<accession>A0A5A7PCQ0</accession>
<dbReference type="InterPro" id="IPR044969">
    <property type="entry name" value="DFO"/>
</dbReference>
<organism evidence="2 3">
    <name type="scientific">Striga asiatica</name>
    <name type="common">Asiatic witchweed</name>
    <name type="synonym">Buchnera asiatica</name>
    <dbReference type="NCBI Taxonomy" id="4170"/>
    <lineage>
        <taxon>Eukaryota</taxon>
        <taxon>Viridiplantae</taxon>
        <taxon>Streptophyta</taxon>
        <taxon>Embryophyta</taxon>
        <taxon>Tracheophyta</taxon>
        <taxon>Spermatophyta</taxon>
        <taxon>Magnoliopsida</taxon>
        <taxon>eudicotyledons</taxon>
        <taxon>Gunneridae</taxon>
        <taxon>Pentapetalae</taxon>
        <taxon>asterids</taxon>
        <taxon>lamiids</taxon>
        <taxon>Lamiales</taxon>
        <taxon>Orobanchaceae</taxon>
        <taxon>Buchnereae</taxon>
        <taxon>Striga</taxon>
    </lineage>
</organism>
<keyword evidence="3" id="KW-1185">Reference proteome</keyword>
<name>A0A5A7PCQ0_STRAF</name>
<gene>
    <name evidence="2" type="ORF">STAS_06419</name>
</gene>
<dbReference type="OrthoDB" id="1925581at2759"/>
<dbReference type="GO" id="GO:0042138">
    <property type="term" value="P:meiotic DNA double-strand break formation"/>
    <property type="evidence" value="ECO:0007669"/>
    <property type="project" value="InterPro"/>
</dbReference>
<protein>
    <submittedName>
        <fullName evidence="2">Uncharacterized protein</fullName>
    </submittedName>
</protein>
<dbReference type="PANTHER" id="PTHR37176">
    <property type="entry name" value="F10K1.23"/>
    <property type="match status" value="1"/>
</dbReference>
<reference evidence="3" key="1">
    <citation type="journal article" date="2019" name="Curr. Biol.">
        <title>Genome Sequence of Striga asiatica Provides Insight into the Evolution of Plant Parasitism.</title>
        <authorList>
            <person name="Yoshida S."/>
            <person name="Kim S."/>
            <person name="Wafula E.K."/>
            <person name="Tanskanen J."/>
            <person name="Kim Y.M."/>
            <person name="Honaas L."/>
            <person name="Yang Z."/>
            <person name="Spallek T."/>
            <person name="Conn C.E."/>
            <person name="Ichihashi Y."/>
            <person name="Cheong K."/>
            <person name="Cui S."/>
            <person name="Der J.P."/>
            <person name="Gundlach H."/>
            <person name="Jiao Y."/>
            <person name="Hori C."/>
            <person name="Ishida J.K."/>
            <person name="Kasahara H."/>
            <person name="Kiba T."/>
            <person name="Kim M.S."/>
            <person name="Koo N."/>
            <person name="Laohavisit A."/>
            <person name="Lee Y.H."/>
            <person name="Lumba S."/>
            <person name="McCourt P."/>
            <person name="Mortimer J.C."/>
            <person name="Mutuku J.M."/>
            <person name="Nomura T."/>
            <person name="Sasaki-Sekimoto Y."/>
            <person name="Seto Y."/>
            <person name="Wang Y."/>
            <person name="Wakatake T."/>
            <person name="Sakakibara H."/>
            <person name="Demura T."/>
            <person name="Yamaguchi S."/>
            <person name="Yoneyama K."/>
            <person name="Manabe R.I."/>
            <person name="Nelson D.C."/>
            <person name="Schulman A.H."/>
            <person name="Timko M.P."/>
            <person name="dePamphilis C.W."/>
            <person name="Choi D."/>
            <person name="Shirasu K."/>
        </authorList>
    </citation>
    <scope>NUCLEOTIDE SEQUENCE [LARGE SCALE GENOMIC DNA]</scope>
    <source>
        <strain evidence="3">cv. UVA1</strain>
    </source>
</reference>
<evidence type="ECO:0000313" key="2">
    <source>
        <dbReference type="EMBL" id="GER30482.1"/>
    </source>
</evidence>
<comment type="caution">
    <text evidence="2">The sequence shown here is derived from an EMBL/GenBank/DDBJ whole genome shotgun (WGS) entry which is preliminary data.</text>
</comment>
<dbReference type="AlphaFoldDB" id="A0A5A7PCQ0"/>
<dbReference type="EMBL" id="BKCP01004361">
    <property type="protein sequence ID" value="GER30482.1"/>
    <property type="molecule type" value="Genomic_DNA"/>
</dbReference>
<evidence type="ECO:0000313" key="3">
    <source>
        <dbReference type="Proteomes" id="UP000325081"/>
    </source>
</evidence>
<dbReference type="Proteomes" id="UP000325081">
    <property type="component" value="Unassembled WGS sequence"/>
</dbReference>
<evidence type="ECO:0000256" key="1">
    <source>
        <dbReference type="SAM" id="MobiDB-lite"/>
    </source>
</evidence>
<feature type="region of interest" description="Disordered" evidence="1">
    <location>
        <begin position="1"/>
        <end position="30"/>
    </location>
</feature>
<sequence>MAVGPATAKHRPNNKSYTDKEKARTSVAPVDSQRGQAINDCIDFINSSSSLPRSNLLCCLLDNRSLVRANIEAAQNFQPPALSQMSNSSASLAQQISLFRTRIQNRSFDDVTLRILESILASDDARSLNGVESALKQTMRDESLLVLGEIAMEAVEIKLLCVDFLVRVFAIIGDVESCLVLRYEALVMREEKATSHPGLQVSSKEWLNFVESSLENGFHSIAHHACEKAIISCGTNHVSHAKMDDILHDGHVVKKIRRLKDVAQLAISSQSVEAQAQAHLKQKEDEKSTLQVAPTLEAKSTGSSQFRTGILKHNLRKFHAYRCS</sequence>
<dbReference type="PANTHER" id="PTHR37176:SF1">
    <property type="entry name" value="PROTEIN DOUBLE-STRAND BREAK FORMATION"/>
    <property type="match status" value="1"/>
</dbReference>
<proteinExistence type="predicted"/>